<dbReference type="PRINTS" id="PR00032">
    <property type="entry name" value="HTHARAC"/>
</dbReference>
<dbReference type="Gene3D" id="2.60.120.10">
    <property type="entry name" value="Jelly Rolls"/>
    <property type="match status" value="1"/>
</dbReference>
<dbReference type="PROSITE" id="PS01124">
    <property type="entry name" value="HTH_ARAC_FAMILY_2"/>
    <property type="match status" value="1"/>
</dbReference>
<comment type="caution">
    <text evidence="5">The sequence shown here is derived from an EMBL/GenBank/DDBJ whole genome shotgun (WGS) entry which is preliminary data.</text>
</comment>
<dbReference type="InterPro" id="IPR014710">
    <property type="entry name" value="RmlC-like_jellyroll"/>
</dbReference>
<dbReference type="InterPro" id="IPR020449">
    <property type="entry name" value="Tscrpt_reg_AraC-type_HTH"/>
</dbReference>
<accession>A0A5M9WYZ6</accession>
<dbReference type="PANTHER" id="PTHR43280">
    <property type="entry name" value="ARAC-FAMILY TRANSCRIPTIONAL REGULATOR"/>
    <property type="match status" value="1"/>
</dbReference>
<dbReference type="GO" id="GO:0043565">
    <property type="term" value="F:sequence-specific DNA binding"/>
    <property type="evidence" value="ECO:0007669"/>
    <property type="project" value="InterPro"/>
</dbReference>
<evidence type="ECO:0000256" key="1">
    <source>
        <dbReference type="ARBA" id="ARBA00023015"/>
    </source>
</evidence>
<proteinExistence type="predicted"/>
<protein>
    <submittedName>
        <fullName evidence="5">Helix-turn-helix transcriptional regulator</fullName>
    </submittedName>
</protein>
<dbReference type="Gene3D" id="1.10.10.60">
    <property type="entry name" value="Homeodomain-like"/>
    <property type="match status" value="1"/>
</dbReference>
<dbReference type="InterPro" id="IPR003313">
    <property type="entry name" value="AraC-bd"/>
</dbReference>
<dbReference type="Proteomes" id="UP000323664">
    <property type="component" value="Unassembled WGS sequence"/>
</dbReference>
<dbReference type="AlphaFoldDB" id="A0A5M9WYZ6"/>
<feature type="domain" description="HTH araC/xylS-type" evidence="4">
    <location>
        <begin position="188"/>
        <end position="299"/>
    </location>
</feature>
<dbReference type="InterPro" id="IPR018062">
    <property type="entry name" value="HTH_AraC-typ_CS"/>
</dbReference>
<evidence type="ECO:0000313" key="6">
    <source>
        <dbReference type="Proteomes" id="UP000323664"/>
    </source>
</evidence>
<keyword evidence="1" id="KW-0805">Transcription regulation</keyword>
<dbReference type="GO" id="GO:0003700">
    <property type="term" value="F:DNA-binding transcription factor activity"/>
    <property type="evidence" value="ECO:0007669"/>
    <property type="project" value="InterPro"/>
</dbReference>
<dbReference type="OrthoDB" id="1975977at2"/>
<evidence type="ECO:0000256" key="2">
    <source>
        <dbReference type="ARBA" id="ARBA00023125"/>
    </source>
</evidence>
<dbReference type="InterPro" id="IPR009057">
    <property type="entry name" value="Homeodomain-like_sf"/>
</dbReference>
<organism evidence="5 6">
    <name type="scientific">Paenibacillus amylolyticus</name>
    <dbReference type="NCBI Taxonomy" id="1451"/>
    <lineage>
        <taxon>Bacteria</taxon>
        <taxon>Bacillati</taxon>
        <taxon>Bacillota</taxon>
        <taxon>Bacilli</taxon>
        <taxon>Bacillales</taxon>
        <taxon>Paenibacillaceae</taxon>
        <taxon>Paenibacillus</taxon>
    </lineage>
</organism>
<dbReference type="InterPro" id="IPR018060">
    <property type="entry name" value="HTH_AraC"/>
</dbReference>
<dbReference type="SUPFAM" id="SSF46689">
    <property type="entry name" value="Homeodomain-like"/>
    <property type="match status" value="1"/>
</dbReference>
<dbReference type="SMART" id="SM00342">
    <property type="entry name" value="HTH_ARAC"/>
    <property type="match status" value="1"/>
</dbReference>
<evidence type="ECO:0000259" key="4">
    <source>
        <dbReference type="PROSITE" id="PS01124"/>
    </source>
</evidence>
<dbReference type="PANTHER" id="PTHR43280:SF28">
    <property type="entry name" value="HTH-TYPE TRANSCRIPTIONAL ACTIVATOR RHAS"/>
    <property type="match status" value="1"/>
</dbReference>
<dbReference type="Pfam" id="PF02311">
    <property type="entry name" value="AraC_binding"/>
    <property type="match status" value="1"/>
</dbReference>
<sequence length="303" mass="35140">MEMNNQDYMVGDRTDLLPRIDWNIRFFGAHKQTVRSGWATTKEFHHAFEILIVLDGVQETKLESESYEVHCEDILLIPPGFEHTNTNFSASSMTYFCAHFDVDEPALRMKIMKNCDWVYTPSNPSYSRLRACIQQWIDLFDDPDMTVSKAKLRAQIVLFELLGILIDLQPVNTETHANQSMTTAKHAREIAEAIKSHFRQQVREKNGDADEDDTVHIQPIIASLGISPNYGLEIFQKIYHMSPRKYLSDLKLQEAKMLLQQPEISLTEIALRLGYKNLSHFSRQFKKWTQLSPTEFRKLKSKA</sequence>
<name>A0A5M9WYZ6_PAEAM</name>
<dbReference type="RefSeq" id="WP_123066559.1">
    <property type="nucleotide sequence ID" value="NZ_RIAS01000017.1"/>
</dbReference>
<evidence type="ECO:0000256" key="3">
    <source>
        <dbReference type="ARBA" id="ARBA00023163"/>
    </source>
</evidence>
<evidence type="ECO:0000313" key="5">
    <source>
        <dbReference type="EMBL" id="KAA8786876.1"/>
    </source>
</evidence>
<gene>
    <name evidence="5" type="ORF">EC604_23890</name>
</gene>
<dbReference type="Pfam" id="PF12833">
    <property type="entry name" value="HTH_18"/>
    <property type="match status" value="1"/>
</dbReference>
<reference evidence="5 6" key="1">
    <citation type="journal article" date="2019" name="J. Ind. Microbiol. Biotechnol.">
        <title>Paenibacillus amylolyticus 27C64 has a diverse set of carbohydrate-active enzymes and complete pectin deconstruction system.</title>
        <authorList>
            <person name="Keggi C."/>
            <person name="Doran-Peterson J."/>
        </authorList>
    </citation>
    <scope>NUCLEOTIDE SEQUENCE [LARGE SCALE GENOMIC DNA]</scope>
    <source>
        <strain evidence="5 6">27C64</strain>
    </source>
</reference>
<dbReference type="EMBL" id="RIAS01000017">
    <property type="protein sequence ID" value="KAA8786876.1"/>
    <property type="molecule type" value="Genomic_DNA"/>
</dbReference>
<keyword evidence="2" id="KW-0238">DNA-binding</keyword>
<dbReference type="SUPFAM" id="SSF51215">
    <property type="entry name" value="Regulatory protein AraC"/>
    <property type="match status" value="1"/>
</dbReference>
<dbReference type="InterPro" id="IPR037923">
    <property type="entry name" value="HTH-like"/>
</dbReference>
<keyword evidence="3" id="KW-0804">Transcription</keyword>
<dbReference type="PROSITE" id="PS00041">
    <property type="entry name" value="HTH_ARAC_FAMILY_1"/>
    <property type="match status" value="1"/>
</dbReference>